<dbReference type="SUPFAM" id="SSF55785">
    <property type="entry name" value="PYP-like sensor domain (PAS domain)"/>
    <property type="match status" value="2"/>
</dbReference>
<evidence type="ECO:0000313" key="2">
    <source>
        <dbReference type="EMBL" id="EIM76275.1"/>
    </source>
</evidence>
<comment type="caution">
    <text evidence="2">The sequence shown here is derived from an EMBL/GenBank/DDBJ whole genome shotgun (WGS) entry which is preliminary data.</text>
</comment>
<dbReference type="STRING" id="1189621.A3SI_10669"/>
<dbReference type="PATRIC" id="fig|1189621.3.peg.2224"/>
<reference evidence="2 3" key="1">
    <citation type="submission" date="2012-05" db="EMBL/GenBank/DDBJ databases">
        <title>Genome sequence of Nitritalea halalkaliphila LW7.</title>
        <authorList>
            <person name="Jangir P.K."/>
            <person name="Singh A."/>
            <person name="Shivaji S."/>
            <person name="Sharma R."/>
        </authorList>
    </citation>
    <scope>NUCLEOTIDE SEQUENCE [LARGE SCALE GENOMIC DNA]</scope>
    <source>
        <strain evidence="2 3">LW7</strain>
    </source>
</reference>
<evidence type="ECO:0000313" key="3">
    <source>
        <dbReference type="Proteomes" id="UP000005551"/>
    </source>
</evidence>
<accession>I5C373</accession>
<proteinExistence type="predicted"/>
<name>I5C373_9BACT</name>
<dbReference type="InterPro" id="IPR013656">
    <property type="entry name" value="PAS_4"/>
</dbReference>
<keyword evidence="3" id="KW-1185">Reference proteome</keyword>
<gene>
    <name evidence="2" type="ORF">A3SI_10669</name>
</gene>
<dbReference type="Pfam" id="PF08448">
    <property type="entry name" value="PAS_4"/>
    <property type="match status" value="1"/>
</dbReference>
<dbReference type="RefSeq" id="WP_009055129.1">
    <property type="nucleotide sequence ID" value="NZ_AJYA01000022.1"/>
</dbReference>
<dbReference type="AlphaFoldDB" id="I5C373"/>
<dbReference type="InterPro" id="IPR035965">
    <property type="entry name" value="PAS-like_dom_sf"/>
</dbReference>
<dbReference type="Proteomes" id="UP000005551">
    <property type="component" value="Unassembled WGS sequence"/>
</dbReference>
<dbReference type="Gene3D" id="3.30.450.20">
    <property type="entry name" value="PAS domain"/>
    <property type="match status" value="2"/>
</dbReference>
<protein>
    <submittedName>
        <fullName evidence="2">Transcriptional regulator</fullName>
    </submittedName>
</protein>
<sequence length="330" mass="38569">MPFSTSVERLTWEISPFACEVHEKEYWLWSAALPEAFLAHCSEKGSDLIEGEEASLQQSSVPYSFWKETILESTSESFWALDCDFRLLYANQAYLERFERLTGMHFNVGDRVIDTESQAPGQLYYRSLYERALKGETVKTIEHFPHAHGISYIDHQLKPIFQEGKVVGVTGFAADFTQLKNFERELEQLNQTFMYVKTPIMLLNAEMDGFLRVNPHASTLFQVQEGTCFQQFAQQFTDDRALLKLRDRLRTGQSASGYVVLETRGDQRFMDVSIQRLQHEEEVWFVWFIRDITDARQQLEQLSRQNDLLHDLAWFHAHRLREPSRKSSLC</sequence>
<feature type="domain" description="PAS fold-4" evidence="1">
    <location>
        <begin position="71"/>
        <end position="180"/>
    </location>
</feature>
<dbReference type="EMBL" id="AJYA01000022">
    <property type="protein sequence ID" value="EIM76275.1"/>
    <property type="molecule type" value="Genomic_DNA"/>
</dbReference>
<organism evidence="2 3">
    <name type="scientific">Nitritalea halalkaliphila LW7</name>
    <dbReference type="NCBI Taxonomy" id="1189621"/>
    <lineage>
        <taxon>Bacteria</taxon>
        <taxon>Pseudomonadati</taxon>
        <taxon>Bacteroidota</taxon>
        <taxon>Cytophagia</taxon>
        <taxon>Cytophagales</taxon>
        <taxon>Cyclobacteriaceae</taxon>
        <taxon>Nitritalea</taxon>
    </lineage>
</organism>
<evidence type="ECO:0000259" key="1">
    <source>
        <dbReference type="Pfam" id="PF08448"/>
    </source>
</evidence>